<sequence>MAGTYRPPAHPVLDRAYANTAGAVAYLDETFDDGEHGASRFYVFTAVVVERAELQLLREELRAIAGGTFWHTTDELRTEEGRKKASAMLNFLGDGDEICVIAHHSRVDDGDHDLEAARRACLRGLASTLSVGAAPLRGSVDLMVLEERNPRNRSNLDRKNIAAMRAEGLVHRSMQAVLTSPKYEHLLWLPDLVSSAYRGTFTRADDSLFSLIEQRVHVIDPLP</sequence>
<proteinExistence type="predicted"/>
<reference evidence="2" key="1">
    <citation type="submission" date="2015-03" db="EMBL/GenBank/DDBJ databases">
        <authorList>
            <person name="Urmite Genomes"/>
        </authorList>
    </citation>
    <scope>NUCLEOTIDE SEQUENCE [LARGE SCALE GENOMIC DNA]</scope>
    <source>
        <strain evidence="2">CSUR P1344</strain>
    </source>
</reference>
<organism evidence="1 2">
    <name type="scientific">Mycobacterium europaeum</name>
    <dbReference type="NCBI Taxonomy" id="761804"/>
    <lineage>
        <taxon>Bacteria</taxon>
        <taxon>Bacillati</taxon>
        <taxon>Actinomycetota</taxon>
        <taxon>Actinomycetes</taxon>
        <taxon>Mycobacteriales</taxon>
        <taxon>Mycobacteriaceae</taxon>
        <taxon>Mycobacterium</taxon>
        <taxon>Mycobacterium simiae complex</taxon>
    </lineage>
</organism>
<dbReference type="EMBL" id="CTEC01000004">
    <property type="protein sequence ID" value="CQD23350.1"/>
    <property type="molecule type" value="Genomic_DNA"/>
</dbReference>
<dbReference type="Proteomes" id="UP000199601">
    <property type="component" value="Unassembled WGS sequence"/>
</dbReference>
<name>A0A0U1DV83_9MYCO</name>
<evidence type="ECO:0008006" key="3">
    <source>
        <dbReference type="Google" id="ProtNLM"/>
    </source>
</evidence>
<evidence type="ECO:0000313" key="2">
    <source>
        <dbReference type="Proteomes" id="UP000199601"/>
    </source>
</evidence>
<gene>
    <name evidence="1" type="ORF">BN000_05824</name>
</gene>
<evidence type="ECO:0000313" key="1">
    <source>
        <dbReference type="EMBL" id="CQD23350.1"/>
    </source>
</evidence>
<accession>A0A0U1DV83</accession>
<protein>
    <recommendedName>
        <fullName evidence="3">DUF3800 domain-containing protein</fullName>
    </recommendedName>
</protein>
<keyword evidence="2" id="KW-1185">Reference proteome</keyword>
<dbReference type="AlphaFoldDB" id="A0A0U1DV83"/>